<evidence type="ECO:0000313" key="4">
    <source>
        <dbReference type="Proteomes" id="UP001642540"/>
    </source>
</evidence>
<evidence type="ECO:0000256" key="2">
    <source>
        <dbReference type="SAM" id="Phobius"/>
    </source>
</evidence>
<keyword evidence="4" id="KW-1185">Reference proteome</keyword>
<feature type="transmembrane region" description="Helical" evidence="2">
    <location>
        <begin position="121"/>
        <end position="145"/>
    </location>
</feature>
<keyword evidence="2" id="KW-1133">Transmembrane helix</keyword>
<gene>
    <name evidence="3" type="ORF">ODALV1_LOCUS23715</name>
</gene>
<feature type="region of interest" description="Disordered" evidence="1">
    <location>
        <begin position="206"/>
        <end position="257"/>
    </location>
</feature>
<sequence>MEYNPFWRQWGNLSIYQYIGRLRQCIVCLSTVTTAISTLLNIHAIFKMSDNHSCNNINNCRECLQRFCSFVRLRGSNVYQCVDDSFSGYISRYISPGDLEACEDTQSTPLIVATQVEGESIWIKIAAVSLVVIAFILGLMGAYWVHQCQRKRKLDHEFKFTLERFQQEDGDGIPIYNIQHFNQLHENLPPRRPDDADNVEAEQVNAEEAAADEGYGDDDDDSSDDDDDDDDDEEYIPPPNNQPPPPPPPSPPAKRRRIQTDFFQATFRNKSHM</sequence>
<protein>
    <submittedName>
        <fullName evidence="3">Uncharacterized protein</fullName>
    </submittedName>
</protein>
<comment type="caution">
    <text evidence="3">The sequence shown here is derived from an EMBL/GenBank/DDBJ whole genome shotgun (WGS) entry which is preliminary data.</text>
</comment>
<keyword evidence="2" id="KW-0812">Transmembrane</keyword>
<proteinExistence type="predicted"/>
<feature type="compositionally biased region" description="Pro residues" evidence="1">
    <location>
        <begin position="236"/>
        <end position="252"/>
    </location>
</feature>
<reference evidence="3 4" key="1">
    <citation type="submission" date="2024-08" db="EMBL/GenBank/DDBJ databases">
        <authorList>
            <person name="Cucini C."/>
            <person name="Frati F."/>
        </authorList>
    </citation>
    <scope>NUCLEOTIDE SEQUENCE [LARGE SCALE GENOMIC DNA]</scope>
</reference>
<feature type="transmembrane region" description="Helical" evidence="2">
    <location>
        <begin position="25"/>
        <end position="46"/>
    </location>
</feature>
<evidence type="ECO:0000313" key="3">
    <source>
        <dbReference type="EMBL" id="CAL8130415.1"/>
    </source>
</evidence>
<accession>A0ABP1RLU2</accession>
<evidence type="ECO:0000256" key="1">
    <source>
        <dbReference type="SAM" id="MobiDB-lite"/>
    </source>
</evidence>
<keyword evidence="2" id="KW-0472">Membrane</keyword>
<name>A0ABP1RLU2_9HEXA</name>
<dbReference type="EMBL" id="CAXLJM020000082">
    <property type="protein sequence ID" value="CAL8130415.1"/>
    <property type="molecule type" value="Genomic_DNA"/>
</dbReference>
<feature type="compositionally biased region" description="Acidic residues" evidence="1">
    <location>
        <begin position="209"/>
        <end position="235"/>
    </location>
</feature>
<dbReference type="Proteomes" id="UP001642540">
    <property type="component" value="Unassembled WGS sequence"/>
</dbReference>
<organism evidence="3 4">
    <name type="scientific">Orchesella dallaii</name>
    <dbReference type="NCBI Taxonomy" id="48710"/>
    <lineage>
        <taxon>Eukaryota</taxon>
        <taxon>Metazoa</taxon>
        <taxon>Ecdysozoa</taxon>
        <taxon>Arthropoda</taxon>
        <taxon>Hexapoda</taxon>
        <taxon>Collembola</taxon>
        <taxon>Entomobryomorpha</taxon>
        <taxon>Entomobryoidea</taxon>
        <taxon>Orchesellidae</taxon>
        <taxon>Orchesellinae</taxon>
        <taxon>Orchesella</taxon>
    </lineage>
</organism>